<dbReference type="Proteomes" id="UP000184612">
    <property type="component" value="Unassembled WGS sequence"/>
</dbReference>
<name>A0A1M7Y696_9FIRM</name>
<evidence type="ECO:0000313" key="2">
    <source>
        <dbReference type="Proteomes" id="UP000184612"/>
    </source>
</evidence>
<dbReference type="STRING" id="1121345.SAMN02745217_01701"/>
<gene>
    <name evidence="1" type="ORF">SAMN02745217_01701</name>
</gene>
<proteinExistence type="predicted"/>
<accession>A0A1M7Y696</accession>
<protein>
    <submittedName>
        <fullName evidence="1">Uncharacterized protein</fullName>
    </submittedName>
</protein>
<keyword evidence="2" id="KW-1185">Reference proteome</keyword>
<dbReference type="RefSeq" id="WP_175562022.1">
    <property type="nucleotide sequence ID" value="NZ_FRFD01000005.1"/>
</dbReference>
<dbReference type="EMBL" id="FRFD01000005">
    <property type="protein sequence ID" value="SHO48159.1"/>
    <property type="molecule type" value="Genomic_DNA"/>
</dbReference>
<evidence type="ECO:0000313" key="1">
    <source>
        <dbReference type="EMBL" id="SHO48159.1"/>
    </source>
</evidence>
<dbReference type="AlphaFoldDB" id="A0A1M7Y696"/>
<reference evidence="1 2" key="1">
    <citation type="submission" date="2016-12" db="EMBL/GenBank/DDBJ databases">
        <authorList>
            <person name="Song W.-J."/>
            <person name="Kurnit D.M."/>
        </authorList>
    </citation>
    <scope>NUCLEOTIDE SEQUENCE [LARGE SCALE GENOMIC DNA]</scope>
    <source>
        <strain evidence="1 2">DSM 12503</strain>
    </source>
</reference>
<sequence length="46" mass="5445">MPTWKKTIFVNAIKSRMQSENRTAEDSLKEYVKLTETEKTEILNEL</sequence>
<organism evidence="1 2">
    <name type="scientific">Anaerocolumna xylanovorans DSM 12503</name>
    <dbReference type="NCBI Taxonomy" id="1121345"/>
    <lineage>
        <taxon>Bacteria</taxon>
        <taxon>Bacillati</taxon>
        <taxon>Bacillota</taxon>
        <taxon>Clostridia</taxon>
        <taxon>Lachnospirales</taxon>
        <taxon>Lachnospiraceae</taxon>
        <taxon>Anaerocolumna</taxon>
    </lineage>
</organism>